<keyword evidence="14" id="KW-0443">Lipid metabolism</keyword>
<dbReference type="PROSITE" id="PS01315">
    <property type="entry name" value="CDS"/>
    <property type="match status" value="1"/>
</dbReference>
<evidence type="ECO:0000256" key="10">
    <source>
        <dbReference type="ARBA" id="ARBA00022679"/>
    </source>
</evidence>
<dbReference type="InterPro" id="IPR000374">
    <property type="entry name" value="PC_trans"/>
</dbReference>
<keyword evidence="21" id="KW-1185">Reference proteome</keyword>
<sequence length="264" mass="29508">MFKRIVTAILGIPLLILVILLGNLPLLVGTIILTSIGLWELYKAMESQDIKINIIIEIIFNIGLLILMSSFPKYIIPYLVFLFIFHLVYQLFTKEPSFKMALLSFGGIFYISFLFGHILLFSNIPYGKYLIWLVFLIAFSTDTFAYFTGIFLGKNKLCPSISPKKTIEGAIGGIIGSLFVSLLFGLYILKAYDISMSLVHFVVLGGITSVISQLGDLTASSIKRTYGIKDFGNIFPGHGGVLDRFDSILFTAPVVYYYISIFIL</sequence>
<keyword evidence="12 18" id="KW-0548">Nucleotidyltransferase</keyword>
<feature type="transmembrane region" description="Helical" evidence="19">
    <location>
        <begin position="12"/>
        <end position="38"/>
    </location>
</feature>
<feature type="transmembrane region" description="Helical" evidence="19">
    <location>
        <begin position="50"/>
        <end position="68"/>
    </location>
</feature>
<dbReference type="EMBL" id="JANKAS010000002">
    <property type="protein sequence ID" value="MCR1898115.1"/>
    <property type="molecule type" value="Genomic_DNA"/>
</dbReference>
<dbReference type="EC" id="2.7.7.41" evidence="6 18"/>
<dbReference type="GO" id="GO:0004605">
    <property type="term" value="F:phosphatidate cytidylyltransferase activity"/>
    <property type="evidence" value="ECO:0007669"/>
    <property type="project" value="UniProtKB-EC"/>
</dbReference>
<keyword evidence="17" id="KW-1208">Phospholipid metabolism</keyword>
<evidence type="ECO:0000256" key="1">
    <source>
        <dbReference type="ARBA" id="ARBA00001698"/>
    </source>
</evidence>
<keyword evidence="8" id="KW-1003">Cell membrane</keyword>
<dbReference type="Pfam" id="PF01148">
    <property type="entry name" value="CTP_transf_1"/>
    <property type="match status" value="1"/>
</dbReference>
<keyword evidence="16" id="KW-0594">Phospholipid biosynthesis</keyword>
<comment type="similarity">
    <text evidence="5 18">Belongs to the CDS family.</text>
</comment>
<evidence type="ECO:0000256" key="2">
    <source>
        <dbReference type="ARBA" id="ARBA00004651"/>
    </source>
</evidence>
<keyword evidence="13 19" id="KW-1133">Transmembrane helix</keyword>
<dbReference type="AlphaFoldDB" id="A0AAE3HEN1"/>
<evidence type="ECO:0000256" key="15">
    <source>
        <dbReference type="ARBA" id="ARBA00023136"/>
    </source>
</evidence>
<keyword evidence="9" id="KW-0444">Lipid biosynthesis</keyword>
<dbReference type="RefSeq" id="WP_257529571.1">
    <property type="nucleotide sequence ID" value="NZ_JANKAS010000002.1"/>
</dbReference>
<comment type="catalytic activity">
    <reaction evidence="1 18">
        <text>a 1,2-diacyl-sn-glycero-3-phosphate + CTP + H(+) = a CDP-1,2-diacyl-sn-glycerol + diphosphate</text>
        <dbReference type="Rhea" id="RHEA:16229"/>
        <dbReference type="ChEBI" id="CHEBI:15378"/>
        <dbReference type="ChEBI" id="CHEBI:33019"/>
        <dbReference type="ChEBI" id="CHEBI:37563"/>
        <dbReference type="ChEBI" id="CHEBI:58332"/>
        <dbReference type="ChEBI" id="CHEBI:58608"/>
        <dbReference type="EC" id="2.7.7.41"/>
    </reaction>
</comment>
<proteinExistence type="inferred from homology"/>
<comment type="pathway">
    <text evidence="3 18">Phospholipid metabolism; CDP-diacylglycerol biosynthesis; CDP-diacylglycerol from sn-glycerol 3-phosphate: step 3/3.</text>
</comment>
<gene>
    <name evidence="20" type="ORF">NSA47_03825</name>
</gene>
<comment type="subcellular location">
    <subcellularLocation>
        <location evidence="2">Cell membrane</location>
        <topology evidence="2">Multi-pass membrane protein</topology>
    </subcellularLocation>
</comment>
<name>A0AAE3HEN1_9FIRM</name>
<evidence type="ECO:0000313" key="20">
    <source>
        <dbReference type="EMBL" id="MCR1898115.1"/>
    </source>
</evidence>
<dbReference type="PANTHER" id="PTHR46382:SF1">
    <property type="entry name" value="PHOSPHATIDATE CYTIDYLYLTRANSFERASE"/>
    <property type="match status" value="1"/>
</dbReference>
<evidence type="ECO:0000256" key="12">
    <source>
        <dbReference type="ARBA" id="ARBA00022695"/>
    </source>
</evidence>
<dbReference type="GO" id="GO:0005886">
    <property type="term" value="C:plasma membrane"/>
    <property type="evidence" value="ECO:0007669"/>
    <property type="project" value="UniProtKB-SubCell"/>
</dbReference>
<feature type="transmembrane region" description="Helical" evidence="19">
    <location>
        <begin position="169"/>
        <end position="188"/>
    </location>
</feature>
<keyword evidence="11 18" id="KW-0812">Transmembrane</keyword>
<evidence type="ECO:0000256" key="5">
    <source>
        <dbReference type="ARBA" id="ARBA00010185"/>
    </source>
</evidence>
<feature type="transmembrane region" description="Helical" evidence="19">
    <location>
        <begin position="194"/>
        <end position="214"/>
    </location>
</feature>
<keyword evidence="10 18" id="KW-0808">Transferase</keyword>
<protein>
    <recommendedName>
        <fullName evidence="7 18">Phosphatidate cytidylyltransferase</fullName>
        <ecNumber evidence="6 18">2.7.7.41</ecNumber>
    </recommendedName>
</protein>
<evidence type="ECO:0000313" key="21">
    <source>
        <dbReference type="Proteomes" id="UP001205748"/>
    </source>
</evidence>
<evidence type="ECO:0000256" key="6">
    <source>
        <dbReference type="ARBA" id="ARBA00012487"/>
    </source>
</evidence>
<accession>A0AAE3HEN1</accession>
<organism evidence="20 21">
    <name type="scientific">Irregularibacter muris</name>
    <dbReference type="NCBI Taxonomy" id="1796619"/>
    <lineage>
        <taxon>Bacteria</taxon>
        <taxon>Bacillati</taxon>
        <taxon>Bacillota</taxon>
        <taxon>Clostridia</taxon>
        <taxon>Eubacteriales</taxon>
        <taxon>Eubacteriaceae</taxon>
        <taxon>Irregularibacter</taxon>
    </lineage>
</organism>
<evidence type="ECO:0000256" key="14">
    <source>
        <dbReference type="ARBA" id="ARBA00023098"/>
    </source>
</evidence>
<evidence type="ECO:0000256" key="4">
    <source>
        <dbReference type="ARBA" id="ARBA00005189"/>
    </source>
</evidence>
<reference evidence="20" key="1">
    <citation type="submission" date="2022-07" db="EMBL/GenBank/DDBJ databases">
        <title>Enhanced cultured diversity of the mouse gut microbiota enables custom-made synthetic communities.</title>
        <authorList>
            <person name="Afrizal A."/>
        </authorList>
    </citation>
    <scope>NUCLEOTIDE SEQUENCE</scope>
    <source>
        <strain evidence="20">DSM 28593</strain>
    </source>
</reference>
<keyword evidence="15 19" id="KW-0472">Membrane</keyword>
<evidence type="ECO:0000256" key="16">
    <source>
        <dbReference type="ARBA" id="ARBA00023209"/>
    </source>
</evidence>
<evidence type="ECO:0000256" key="8">
    <source>
        <dbReference type="ARBA" id="ARBA00022475"/>
    </source>
</evidence>
<feature type="transmembrane region" description="Helical" evidence="19">
    <location>
        <begin position="74"/>
        <end position="92"/>
    </location>
</feature>
<feature type="transmembrane region" description="Helical" evidence="19">
    <location>
        <begin position="129"/>
        <end position="148"/>
    </location>
</feature>
<dbReference type="GO" id="GO:0016024">
    <property type="term" value="P:CDP-diacylglycerol biosynthetic process"/>
    <property type="evidence" value="ECO:0007669"/>
    <property type="project" value="TreeGrafter"/>
</dbReference>
<evidence type="ECO:0000256" key="7">
    <source>
        <dbReference type="ARBA" id="ARBA00019373"/>
    </source>
</evidence>
<evidence type="ECO:0000256" key="19">
    <source>
        <dbReference type="SAM" id="Phobius"/>
    </source>
</evidence>
<evidence type="ECO:0000256" key="17">
    <source>
        <dbReference type="ARBA" id="ARBA00023264"/>
    </source>
</evidence>
<evidence type="ECO:0000256" key="3">
    <source>
        <dbReference type="ARBA" id="ARBA00005119"/>
    </source>
</evidence>
<comment type="pathway">
    <text evidence="4">Lipid metabolism.</text>
</comment>
<evidence type="ECO:0000256" key="9">
    <source>
        <dbReference type="ARBA" id="ARBA00022516"/>
    </source>
</evidence>
<feature type="transmembrane region" description="Helical" evidence="19">
    <location>
        <begin position="101"/>
        <end position="123"/>
    </location>
</feature>
<evidence type="ECO:0000256" key="11">
    <source>
        <dbReference type="ARBA" id="ARBA00022692"/>
    </source>
</evidence>
<comment type="caution">
    <text evidence="20">The sequence shown here is derived from an EMBL/GenBank/DDBJ whole genome shotgun (WGS) entry which is preliminary data.</text>
</comment>
<evidence type="ECO:0000256" key="13">
    <source>
        <dbReference type="ARBA" id="ARBA00022989"/>
    </source>
</evidence>
<dbReference type="PANTHER" id="PTHR46382">
    <property type="entry name" value="PHOSPHATIDATE CYTIDYLYLTRANSFERASE"/>
    <property type="match status" value="1"/>
</dbReference>
<evidence type="ECO:0000256" key="18">
    <source>
        <dbReference type="RuleBase" id="RU003938"/>
    </source>
</evidence>
<dbReference type="Proteomes" id="UP001205748">
    <property type="component" value="Unassembled WGS sequence"/>
</dbReference>